<dbReference type="Proteomes" id="UP000268162">
    <property type="component" value="Unassembled WGS sequence"/>
</dbReference>
<dbReference type="InterPro" id="IPR000873">
    <property type="entry name" value="AMP-dep_synth/lig_dom"/>
</dbReference>
<comment type="similarity">
    <text evidence="1">Belongs to the ATP-dependent AMP-binding enzyme family.</text>
</comment>
<dbReference type="EMBL" id="ML002212">
    <property type="protein sequence ID" value="RKP40356.1"/>
    <property type="molecule type" value="Genomic_DNA"/>
</dbReference>
<dbReference type="SUPFAM" id="SSF56801">
    <property type="entry name" value="Acetyl-CoA synthetase-like"/>
    <property type="match status" value="1"/>
</dbReference>
<dbReference type="InterPro" id="IPR042099">
    <property type="entry name" value="ANL_N_sf"/>
</dbReference>
<dbReference type="Pfam" id="PF13193">
    <property type="entry name" value="AMP-binding_C"/>
    <property type="match status" value="1"/>
</dbReference>
<dbReference type="Gene3D" id="3.30.300.30">
    <property type="match status" value="1"/>
</dbReference>
<protein>
    <recommendedName>
        <fullName evidence="7">Acetyl-CoA synthetase-like protein</fullName>
    </recommendedName>
</protein>
<evidence type="ECO:0000256" key="2">
    <source>
        <dbReference type="ARBA" id="ARBA00022598"/>
    </source>
</evidence>
<reference evidence="6" key="1">
    <citation type="journal article" date="2018" name="Nat. Microbiol.">
        <title>Leveraging single-cell genomics to expand the fungal tree of life.</title>
        <authorList>
            <person name="Ahrendt S.R."/>
            <person name="Quandt C.A."/>
            <person name="Ciobanu D."/>
            <person name="Clum A."/>
            <person name="Salamov A."/>
            <person name="Andreopoulos B."/>
            <person name="Cheng J.F."/>
            <person name="Woyke T."/>
            <person name="Pelin A."/>
            <person name="Henrissat B."/>
            <person name="Reynolds N.K."/>
            <person name="Benny G.L."/>
            <person name="Smith M.E."/>
            <person name="James T.Y."/>
            <person name="Grigoriev I.V."/>
        </authorList>
    </citation>
    <scope>NUCLEOTIDE SEQUENCE [LARGE SCALE GENOMIC DNA]</scope>
    <source>
        <strain evidence="6">RSA 468</strain>
    </source>
</reference>
<name>A0A4Q0A2J8_9FUNG</name>
<feature type="domain" description="AMP-binding enzyme C-terminal" evidence="4">
    <location>
        <begin position="352"/>
        <end position="437"/>
    </location>
</feature>
<dbReference type="InterPro" id="IPR025110">
    <property type="entry name" value="AMP-bd_C"/>
</dbReference>
<dbReference type="Gene3D" id="3.40.50.12780">
    <property type="entry name" value="N-terminal domain of ligase-like"/>
    <property type="match status" value="1"/>
</dbReference>
<evidence type="ECO:0008006" key="7">
    <source>
        <dbReference type="Google" id="ProtNLM"/>
    </source>
</evidence>
<evidence type="ECO:0000313" key="5">
    <source>
        <dbReference type="EMBL" id="RKP40356.1"/>
    </source>
</evidence>
<evidence type="ECO:0000259" key="4">
    <source>
        <dbReference type="Pfam" id="PF13193"/>
    </source>
</evidence>
<keyword evidence="2" id="KW-0436">Ligase</keyword>
<dbReference type="AlphaFoldDB" id="A0A4Q0A2J8"/>
<dbReference type="PANTHER" id="PTHR24096:SF149">
    <property type="entry name" value="AMP-BINDING DOMAIN-CONTAINING PROTEIN-RELATED"/>
    <property type="match status" value="1"/>
</dbReference>
<accession>A0A4Q0A2J8</accession>
<organism evidence="5 6">
    <name type="scientific">Dimargaris cristalligena</name>
    <dbReference type="NCBI Taxonomy" id="215637"/>
    <lineage>
        <taxon>Eukaryota</taxon>
        <taxon>Fungi</taxon>
        <taxon>Fungi incertae sedis</taxon>
        <taxon>Zoopagomycota</taxon>
        <taxon>Kickxellomycotina</taxon>
        <taxon>Dimargaritomycetes</taxon>
        <taxon>Dimargaritales</taxon>
        <taxon>Dimargaritaceae</taxon>
        <taxon>Dimargaris</taxon>
    </lineage>
</organism>
<gene>
    <name evidence="5" type="ORF">BJ085DRAFT_30387</name>
</gene>
<dbReference type="STRING" id="215637.A0A4Q0A2J8"/>
<dbReference type="Pfam" id="PF00501">
    <property type="entry name" value="AMP-binding"/>
    <property type="match status" value="2"/>
</dbReference>
<evidence type="ECO:0000259" key="3">
    <source>
        <dbReference type="Pfam" id="PF00501"/>
    </source>
</evidence>
<evidence type="ECO:0000256" key="1">
    <source>
        <dbReference type="ARBA" id="ARBA00006432"/>
    </source>
</evidence>
<evidence type="ECO:0000313" key="6">
    <source>
        <dbReference type="Proteomes" id="UP000268162"/>
    </source>
</evidence>
<feature type="domain" description="AMP-dependent synthetase/ligase" evidence="3">
    <location>
        <begin position="202"/>
        <end position="301"/>
    </location>
</feature>
<keyword evidence="6" id="KW-1185">Reference proteome</keyword>
<dbReference type="Gene3D" id="3.40.50.980">
    <property type="match status" value="1"/>
</dbReference>
<sequence>MVFKSTLPPVTYPKTDVATFIFQSIRKSNVWSNPQQPAFINSDTGDVVTIGEFEVSANELASGWQNIVGLRPGEVVAIVSANDIHYATIIMSIILAGGIVTPANPVYTANELAHQFKDSGAKYVVVNPECLPAVEKAAQKCCISPQSVFTMPNRLSKSPVPSVFTLKSHQPFQRLSLTPEEAATQTAYLCYSSGTTAKHPAVSQFDLSSLKGILAGAAPVSPTLIGEIYQKYGIVVCQAYGMTELSPVTLVTPVNNPHQASAGILVGSMEGKIINANGEELPPNEIGELCVRGPNVMKGYLNNLQATTAMIDADGFLHTGDIGHVNEQGFIFISDRIKELIKYKGFQVAPAELEALIISHPKVLDVAVISAYDHSQATEVPKAFVVLRAQDIPATEALEKVLVEEITRFVHDNVAAHKRLRGGVEFITEVPKSAAGKILRRILRAREAEKNGSVIQTADTVMAKL</sequence>
<dbReference type="GO" id="GO:0016405">
    <property type="term" value="F:CoA-ligase activity"/>
    <property type="evidence" value="ECO:0007669"/>
    <property type="project" value="TreeGrafter"/>
</dbReference>
<dbReference type="Gene3D" id="2.30.38.10">
    <property type="entry name" value="Luciferase, Domain 3"/>
    <property type="match status" value="1"/>
</dbReference>
<dbReference type="PANTHER" id="PTHR24096">
    <property type="entry name" value="LONG-CHAIN-FATTY-ACID--COA LIGASE"/>
    <property type="match status" value="1"/>
</dbReference>
<dbReference type="InterPro" id="IPR045851">
    <property type="entry name" value="AMP-bd_C_sf"/>
</dbReference>
<proteinExistence type="inferred from homology"/>
<feature type="domain" description="AMP-dependent synthetase/ligase" evidence="3">
    <location>
        <begin position="32"/>
        <end position="198"/>
    </location>
</feature>